<dbReference type="GO" id="GO:0015918">
    <property type="term" value="P:sterol transport"/>
    <property type="evidence" value="ECO:0007669"/>
    <property type="project" value="InterPro"/>
</dbReference>
<evidence type="ECO:0000256" key="6">
    <source>
        <dbReference type="ARBA" id="ARBA00023055"/>
    </source>
</evidence>
<gene>
    <name evidence="9" type="ORF">Cvel_20112</name>
</gene>
<proteinExistence type="inferred from homology"/>
<organism evidence="9">
    <name type="scientific">Chromera velia CCMP2878</name>
    <dbReference type="NCBI Taxonomy" id="1169474"/>
    <lineage>
        <taxon>Eukaryota</taxon>
        <taxon>Sar</taxon>
        <taxon>Alveolata</taxon>
        <taxon>Colpodellida</taxon>
        <taxon>Chromeraceae</taxon>
        <taxon>Chromera</taxon>
    </lineage>
</organism>
<dbReference type="PANTHER" id="PTHR11306">
    <property type="entry name" value="NIEMANN PICK TYPE C2 PROTEIN NPC2-RELATED"/>
    <property type="match status" value="1"/>
</dbReference>
<comment type="subunit">
    <text evidence="3">Monomer.</text>
</comment>
<keyword evidence="6" id="KW-0445">Lipid transport</keyword>
<dbReference type="SMART" id="SM00737">
    <property type="entry name" value="ML"/>
    <property type="match status" value="2"/>
</dbReference>
<sequence>MVRAVSAFALSLISAVSANHELRELSWKVCPGHSAQPQLNVGLVEPLVTSGDKIGLMVSGENTGEEIQGGKVHMRMRYPADAPFQKGTVTINSKKDLCSVLGGACPVDHGGNFSAGLVYDVPEWAPSAPVKGTMEVKSEEGAVLLCLELSGRIVRGKSSQKQESEKRQTPKLEAGLLGMDWKKCGDGDRMDVKGASITPDPPVSGGDFQFAVNGNLADGEPITGGSIDLDFKYDRIIPYKKSIELCKALKDAGFSCPVNPGEIQIAAKTSIPKIVPAGSLKGTVKVKDSKGAQVMCLNVGLKVSKNKKHLLNEVRDEEEERLIVA</sequence>
<dbReference type="InterPro" id="IPR039670">
    <property type="entry name" value="NPC2-like"/>
</dbReference>
<evidence type="ECO:0000256" key="3">
    <source>
        <dbReference type="ARBA" id="ARBA00011245"/>
    </source>
</evidence>
<feature type="signal peptide" evidence="7">
    <location>
        <begin position="1"/>
        <end position="18"/>
    </location>
</feature>
<dbReference type="SUPFAM" id="SSF81296">
    <property type="entry name" value="E set domains"/>
    <property type="match status" value="2"/>
</dbReference>
<keyword evidence="5 7" id="KW-0732">Signal</keyword>
<protein>
    <recommendedName>
        <fullName evidence="8">MD-2-related lipid-recognition domain-containing protein</fullName>
    </recommendedName>
</protein>
<feature type="chain" id="PRO_5005190177" description="MD-2-related lipid-recognition domain-containing protein" evidence="7">
    <location>
        <begin position="19"/>
        <end position="325"/>
    </location>
</feature>
<evidence type="ECO:0000256" key="2">
    <source>
        <dbReference type="ARBA" id="ARBA00006370"/>
    </source>
</evidence>
<reference evidence="9" key="1">
    <citation type="submission" date="2014-11" db="EMBL/GenBank/DDBJ databases">
        <authorList>
            <person name="Otto D Thomas"/>
            <person name="Naeem Raeece"/>
        </authorList>
    </citation>
    <scope>NUCLEOTIDE SEQUENCE</scope>
</reference>
<accession>A0A0G4G468</accession>
<dbReference type="PhylomeDB" id="A0A0G4G468"/>
<dbReference type="PANTHER" id="PTHR11306:SF0">
    <property type="entry name" value="PHOSPHATIDYLGLYCEROL_PHOSPHATIDYLINOSITOL TRANSFER PROTEIN"/>
    <property type="match status" value="1"/>
</dbReference>
<feature type="domain" description="MD-2-related lipid-recognition" evidence="8">
    <location>
        <begin position="27"/>
        <end position="151"/>
    </location>
</feature>
<name>A0A0G4G468_9ALVE</name>
<dbReference type="GO" id="GO:0032934">
    <property type="term" value="F:sterol binding"/>
    <property type="evidence" value="ECO:0007669"/>
    <property type="project" value="InterPro"/>
</dbReference>
<dbReference type="Pfam" id="PF02221">
    <property type="entry name" value="E1_DerP2_DerF2"/>
    <property type="match status" value="2"/>
</dbReference>
<evidence type="ECO:0000256" key="1">
    <source>
        <dbReference type="ARBA" id="ARBA00002053"/>
    </source>
</evidence>
<dbReference type="Gene3D" id="2.70.220.10">
    <property type="entry name" value="Ganglioside GM2 activator"/>
    <property type="match status" value="1"/>
</dbReference>
<comment type="similarity">
    <text evidence="2">Belongs to the NPC2 family.</text>
</comment>
<dbReference type="InterPro" id="IPR014756">
    <property type="entry name" value="Ig_E-set"/>
</dbReference>
<dbReference type="InterPro" id="IPR003172">
    <property type="entry name" value="ML_dom"/>
</dbReference>
<evidence type="ECO:0000256" key="4">
    <source>
        <dbReference type="ARBA" id="ARBA00022448"/>
    </source>
</evidence>
<comment type="function">
    <text evidence="1">Catalyzes the intermembrane transfer of phosphatidylglycerol and phosphatidylinositol.</text>
</comment>
<evidence type="ECO:0000313" key="9">
    <source>
        <dbReference type="EMBL" id="CEM22880.1"/>
    </source>
</evidence>
<dbReference type="AlphaFoldDB" id="A0A0G4G468"/>
<evidence type="ECO:0000256" key="7">
    <source>
        <dbReference type="SAM" id="SignalP"/>
    </source>
</evidence>
<feature type="domain" description="MD-2-related lipid-recognition" evidence="8">
    <location>
        <begin position="181"/>
        <end position="301"/>
    </location>
</feature>
<evidence type="ECO:0000256" key="5">
    <source>
        <dbReference type="ARBA" id="ARBA00022729"/>
    </source>
</evidence>
<dbReference type="InterPro" id="IPR036846">
    <property type="entry name" value="GM2-AP_sf"/>
</dbReference>
<dbReference type="VEuPathDB" id="CryptoDB:Cvel_20112"/>
<keyword evidence="4" id="KW-0813">Transport</keyword>
<evidence type="ECO:0000259" key="8">
    <source>
        <dbReference type="SMART" id="SM00737"/>
    </source>
</evidence>
<dbReference type="EMBL" id="CDMZ01000863">
    <property type="protein sequence ID" value="CEM22880.1"/>
    <property type="molecule type" value="Genomic_DNA"/>
</dbReference>